<gene>
    <name evidence="1" type="ORF">S12H4_27684</name>
</gene>
<proteinExistence type="predicted"/>
<sequence>EQAAARASQITEEFMGRLWAIPEEECVTCGEVRERLREFIEKRKRERGE</sequence>
<organism evidence="1">
    <name type="scientific">marine sediment metagenome</name>
    <dbReference type="NCBI Taxonomy" id="412755"/>
    <lineage>
        <taxon>unclassified sequences</taxon>
        <taxon>metagenomes</taxon>
        <taxon>ecological metagenomes</taxon>
    </lineage>
</organism>
<comment type="caution">
    <text evidence="1">The sequence shown here is derived from an EMBL/GenBank/DDBJ whole genome shotgun (WGS) entry which is preliminary data.</text>
</comment>
<accession>X1T277</accession>
<dbReference type="AlphaFoldDB" id="X1T277"/>
<evidence type="ECO:0000313" key="1">
    <source>
        <dbReference type="EMBL" id="GAI99313.1"/>
    </source>
</evidence>
<feature type="non-terminal residue" evidence="1">
    <location>
        <position position="1"/>
    </location>
</feature>
<protein>
    <submittedName>
        <fullName evidence="1">Uncharacterized protein</fullName>
    </submittedName>
</protein>
<reference evidence="1" key="1">
    <citation type="journal article" date="2014" name="Front. Microbiol.">
        <title>High frequency of phylogenetically diverse reductive dehalogenase-homologous genes in deep subseafloor sedimentary metagenomes.</title>
        <authorList>
            <person name="Kawai M."/>
            <person name="Futagami T."/>
            <person name="Toyoda A."/>
            <person name="Takaki Y."/>
            <person name="Nishi S."/>
            <person name="Hori S."/>
            <person name="Arai W."/>
            <person name="Tsubouchi T."/>
            <person name="Morono Y."/>
            <person name="Uchiyama I."/>
            <person name="Ito T."/>
            <person name="Fujiyama A."/>
            <person name="Inagaki F."/>
            <person name="Takami H."/>
        </authorList>
    </citation>
    <scope>NUCLEOTIDE SEQUENCE</scope>
    <source>
        <strain evidence="1">Expedition CK06-06</strain>
    </source>
</reference>
<name>X1T277_9ZZZZ</name>
<dbReference type="EMBL" id="BARW01015820">
    <property type="protein sequence ID" value="GAI99313.1"/>
    <property type="molecule type" value="Genomic_DNA"/>
</dbReference>